<dbReference type="PANTHER" id="PTHR46224">
    <property type="entry name" value="ANKYRIN REPEAT FAMILY PROTEIN"/>
    <property type="match status" value="1"/>
</dbReference>
<dbReference type="Gramene" id="PUZ67788">
    <property type="protein sequence ID" value="PUZ67788"/>
    <property type="gene ID" value="GQ55_3G462500"/>
</dbReference>
<dbReference type="Proteomes" id="UP000244336">
    <property type="component" value="Chromosome 3"/>
</dbReference>
<evidence type="ECO:0000256" key="1">
    <source>
        <dbReference type="PROSITE-ProRule" id="PRU00023"/>
    </source>
</evidence>
<dbReference type="STRING" id="1504633.A0A2T7EIY6"/>
<feature type="repeat" description="ANK" evidence="1">
    <location>
        <begin position="165"/>
        <end position="197"/>
    </location>
</feature>
<dbReference type="PANTHER" id="PTHR46224:SF57">
    <property type="entry name" value="ANKYRIN-LIKE PROTEIN"/>
    <property type="match status" value="1"/>
</dbReference>
<dbReference type="InterPro" id="IPR002110">
    <property type="entry name" value="Ankyrin_rpt"/>
</dbReference>
<dbReference type="InterPro" id="IPR036770">
    <property type="entry name" value="Ankyrin_rpt-contain_sf"/>
</dbReference>
<dbReference type="EMBL" id="CM009751">
    <property type="protein sequence ID" value="PUZ67788.1"/>
    <property type="molecule type" value="Genomic_DNA"/>
</dbReference>
<dbReference type="PROSITE" id="PS50297">
    <property type="entry name" value="ANK_REP_REGION"/>
    <property type="match status" value="3"/>
</dbReference>
<evidence type="ECO:0000313" key="4">
    <source>
        <dbReference type="Proteomes" id="UP000244336"/>
    </source>
</evidence>
<dbReference type="InterPro" id="IPR051616">
    <property type="entry name" value="Cul2-RING_E3_ligase_SR"/>
</dbReference>
<name>A0A2T7EIY6_9POAL</name>
<feature type="region of interest" description="Disordered" evidence="2">
    <location>
        <begin position="1"/>
        <end position="46"/>
    </location>
</feature>
<feature type="repeat" description="ANK" evidence="1">
    <location>
        <begin position="133"/>
        <end position="165"/>
    </location>
</feature>
<dbReference type="PROSITE" id="PS50088">
    <property type="entry name" value="ANK_REPEAT"/>
    <property type="match status" value="4"/>
</dbReference>
<keyword evidence="1" id="KW-0040">ANK repeat</keyword>
<dbReference type="Pfam" id="PF12796">
    <property type="entry name" value="Ank_2"/>
    <property type="match status" value="2"/>
</dbReference>
<sequence length="576" mass="64220">MPLPSFHAKTPPLSSPVSEPLEPEPQPTHAPWNLPGFPEPPAMAPVSKLSDSEVALQAAIDGDLRLLKKMARNANLREAKDRIGRNAPHFAAGKGHLDVCRWNAGSLRRGQRRRESPGVPARPWRRPRVPDAKGSTPLHDAAEQGHCEAVRLLLSKGVDVDPVNYRGTPLHLAAAKDRDQVVKILLEHGADPNKVVNHVFSPLMMACCGHSLKCMKLLVQAGADVNFISPSGPSILMEAVDDHLTDIVKFLLEAGADPNIADEDGKLPIMCAAVHGHRELVEILLPKTRPIPYVPDWSVDGIIRTMKYLRFGAQLNTRSERCSPARFKVYLQSESCGSSPASGSMELEYEMFPTDPMDTRRRILLALHNIKFANRNDQWRATDPYVLERVQGTLHTVHCNLTIDDIKEHVTALENDVKLHLARDHYISEDWHTYIAVFDYVTPDYIQDTPPTQLVDTDNVANESNPGKKIKMTCNAESTNSGKSDSSIGERFSNLMEDKEIAAELFKGRLSMENCCDKAMRCGFKGKELRCVINLCRLNWEQRQIFMKLEDSEAKDYALEAIYGFVPPPLPPPPTQ</sequence>
<feature type="repeat" description="ANK" evidence="1">
    <location>
        <begin position="198"/>
        <end position="230"/>
    </location>
</feature>
<dbReference type="SUPFAM" id="SSF48403">
    <property type="entry name" value="Ankyrin repeat"/>
    <property type="match status" value="1"/>
</dbReference>
<dbReference type="AlphaFoldDB" id="A0A2T7EIY6"/>
<organism evidence="3 4">
    <name type="scientific">Panicum hallii var. hallii</name>
    <dbReference type="NCBI Taxonomy" id="1504633"/>
    <lineage>
        <taxon>Eukaryota</taxon>
        <taxon>Viridiplantae</taxon>
        <taxon>Streptophyta</taxon>
        <taxon>Embryophyta</taxon>
        <taxon>Tracheophyta</taxon>
        <taxon>Spermatophyta</taxon>
        <taxon>Magnoliopsida</taxon>
        <taxon>Liliopsida</taxon>
        <taxon>Poales</taxon>
        <taxon>Poaceae</taxon>
        <taxon>PACMAD clade</taxon>
        <taxon>Panicoideae</taxon>
        <taxon>Panicodae</taxon>
        <taxon>Paniceae</taxon>
        <taxon>Panicinae</taxon>
        <taxon>Panicum</taxon>
        <taxon>Panicum sect. Panicum</taxon>
    </lineage>
</organism>
<accession>A0A2T7EIY6</accession>
<dbReference type="PRINTS" id="PR01415">
    <property type="entry name" value="ANKYRIN"/>
</dbReference>
<reference evidence="3 4" key="1">
    <citation type="submission" date="2018-04" db="EMBL/GenBank/DDBJ databases">
        <title>WGS assembly of Panicum hallii var. hallii HAL2.</title>
        <authorList>
            <person name="Lovell J."/>
            <person name="Jenkins J."/>
            <person name="Lowry D."/>
            <person name="Mamidi S."/>
            <person name="Sreedasyam A."/>
            <person name="Weng X."/>
            <person name="Barry K."/>
            <person name="Bonette J."/>
            <person name="Campitelli B."/>
            <person name="Daum C."/>
            <person name="Gordon S."/>
            <person name="Gould B."/>
            <person name="Lipzen A."/>
            <person name="MacQueen A."/>
            <person name="Palacio-Mejia J."/>
            <person name="Plott C."/>
            <person name="Shakirov E."/>
            <person name="Shu S."/>
            <person name="Yoshinaga Y."/>
            <person name="Zane M."/>
            <person name="Rokhsar D."/>
            <person name="Grimwood J."/>
            <person name="Schmutz J."/>
            <person name="Juenger T."/>
        </authorList>
    </citation>
    <scope>NUCLEOTIDE SEQUENCE [LARGE SCALE GENOMIC DNA]</scope>
    <source>
        <strain evidence="4">cv. HAL2</strain>
    </source>
</reference>
<feature type="repeat" description="ANK" evidence="1">
    <location>
        <begin position="231"/>
        <end position="263"/>
    </location>
</feature>
<dbReference type="SMART" id="SM00248">
    <property type="entry name" value="ANK"/>
    <property type="match status" value="5"/>
</dbReference>
<evidence type="ECO:0000313" key="3">
    <source>
        <dbReference type="EMBL" id="PUZ67788.1"/>
    </source>
</evidence>
<dbReference type="OrthoDB" id="551070at2759"/>
<feature type="region of interest" description="Disordered" evidence="2">
    <location>
        <begin position="108"/>
        <end position="141"/>
    </location>
</feature>
<proteinExistence type="predicted"/>
<dbReference type="Gene3D" id="1.25.40.20">
    <property type="entry name" value="Ankyrin repeat-containing domain"/>
    <property type="match status" value="2"/>
</dbReference>
<feature type="compositionally biased region" description="Low complexity" evidence="2">
    <location>
        <begin position="11"/>
        <end position="20"/>
    </location>
</feature>
<keyword evidence="4" id="KW-1185">Reference proteome</keyword>
<evidence type="ECO:0000256" key="2">
    <source>
        <dbReference type="SAM" id="MobiDB-lite"/>
    </source>
</evidence>
<protein>
    <submittedName>
        <fullName evidence="3">Uncharacterized protein</fullName>
    </submittedName>
</protein>
<gene>
    <name evidence="3" type="ORF">GQ55_3G462500</name>
</gene>